<keyword evidence="2" id="KW-0678">Repressor</keyword>
<reference evidence="8" key="2">
    <citation type="submission" date="2021-04" db="EMBL/GenBank/DDBJ databases">
        <authorList>
            <person name="Gilroy R."/>
        </authorList>
    </citation>
    <scope>NUCLEOTIDE SEQUENCE</scope>
    <source>
        <strain evidence="8">ChiHjej9B8-13557</strain>
    </source>
</reference>
<keyword evidence="4" id="KW-0805">Transcription regulation</keyword>
<dbReference type="GO" id="GO:0005829">
    <property type="term" value="C:cytosol"/>
    <property type="evidence" value="ECO:0007669"/>
    <property type="project" value="TreeGrafter"/>
</dbReference>
<gene>
    <name evidence="8" type="ORF">H9771_03770</name>
</gene>
<evidence type="ECO:0000256" key="7">
    <source>
        <dbReference type="PIRSR" id="PIRSR602481-1"/>
    </source>
</evidence>
<feature type="binding site" evidence="7">
    <location>
        <position position="91"/>
    </location>
    <ligand>
        <name>Zn(2+)</name>
        <dbReference type="ChEBI" id="CHEBI:29105"/>
    </ligand>
</feature>
<evidence type="ECO:0000313" key="9">
    <source>
        <dbReference type="Proteomes" id="UP000824211"/>
    </source>
</evidence>
<dbReference type="PANTHER" id="PTHR33202:SF6">
    <property type="entry name" value="ZINC UPTAKE REGULATION PROTEIN"/>
    <property type="match status" value="1"/>
</dbReference>
<keyword evidence="5" id="KW-0238">DNA-binding</keyword>
<protein>
    <submittedName>
        <fullName evidence="8">Transcriptional repressor</fullName>
    </submittedName>
</protein>
<dbReference type="InterPro" id="IPR036390">
    <property type="entry name" value="WH_DNA-bd_sf"/>
</dbReference>
<dbReference type="Proteomes" id="UP000824211">
    <property type="component" value="Unassembled WGS sequence"/>
</dbReference>
<dbReference type="InterPro" id="IPR002481">
    <property type="entry name" value="FUR"/>
</dbReference>
<dbReference type="GO" id="GO:1900376">
    <property type="term" value="P:regulation of secondary metabolite biosynthetic process"/>
    <property type="evidence" value="ECO:0007669"/>
    <property type="project" value="TreeGrafter"/>
</dbReference>
<dbReference type="Gene3D" id="3.30.1490.190">
    <property type="match status" value="1"/>
</dbReference>
<accession>A0A9D2S7W1</accession>
<dbReference type="InterPro" id="IPR036388">
    <property type="entry name" value="WH-like_DNA-bd_sf"/>
</dbReference>
<dbReference type="PANTHER" id="PTHR33202">
    <property type="entry name" value="ZINC UPTAKE REGULATION PROTEIN"/>
    <property type="match status" value="1"/>
</dbReference>
<dbReference type="Pfam" id="PF01475">
    <property type="entry name" value="FUR"/>
    <property type="match status" value="1"/>
</dbReference>
<evidence type="ECO:0000256" key="2">
    <source>
        <dbReference type="ARBA" id="ARBA00022491"/>
    </source>
</evidence>
<keyword evidence="3 7" id="KW-0862">Zinc</keyword>
<comment type="similarity">
    <text evidence="1">Belongs to the Fur family.</text>
</comment>
<evidence type="ECO:0000256" key="6">
    <source>
        <dbReference type="ARBA" id="ARBA00023163"/>
    </source>
</evidence>
<comment type="caution">
    <text evidence="8">The sequence shown here is derived from an EMBL/GenBank/DDBJ whole genome shotgun (WGS) entry which is preliminary data.</text>
</comment>
<evidence type="ECO:0000256" key="3">
    <source>
        <dbReference type="ARBA" id="ARBA00022833"/>
    </source>
</evidence>
<dbReference type="SUPFAM" id="SSF46785">
    <property type="entry name" value="Winged helix' DNA-binding domain"/>
    <property type="match status" value="1"/>
</dbReference>
<dbReference type="GO" id="GO:0008270">
    <property type="term" value="F:zinc ion binding"/>
    <property type="evidence" value="ECO:0007669"/>
    <property type="project" value="TreeGrafter"/>
</dbReference>
<evidence type="ECO:0000256" key="5">
    <source>
        <dbReference type="ARBA" id="ARBA00023125"/>
    </source>
</evidence>
<evidence type="ECO:0000313" key="8">
    <source>
        <dbReference type="EMBL" id="HJB58770.1"/>
    </source>
</evidence>
<proteinExistence type="inferred from homology"/>
<dbReference type="GO" id="GO:0003700">
    <property type="term" value="F:DNA-binding transcription factor activity"/>
    <property type="evidence" value="ECO:0007669"/>
    <property type="project" value="InterPro"/>
</dbReference>
<feature type="binding site" evidence="7">
    <location>
        <position position="131"/>
    </location>
    <ligand>
        <name>Zn(2+)</name>
        <dbReference type="ChEBI" id="CHEBI:29105"/>
    </ligand>
</feature>
<dbReference type="AlphaFoldDB" id="A0A9D2S7W1"/>
<feature type="binding site" evidence="7">
    <location>
        <position position="134"/>
    </location>
    <ligand>
        <name>Zn(2+)</name>
        <dbReference type="ChEBI" id="CHEBI:29105"/>
    </ligand>
</feature>
<organism evidence="8 9">
    <name type="scientific">Candidatus Faecalibacterium faecipullorum</name>
    <dbReference type="NCBI Taxonomy" id="2838578"/>
    <lineage>
        <taxon>Bacteria</taxon>
        <taxon>Bacillati</taxon>
        <taxon>Bacillota</taxon>
        <taxon>Clostridia</taxon>
        <taxon>Eubacteriales</taxon>
        <taxon>Oscillospiraceae</taxon>
        <taxon>Faecalibacterium</taxon>
    </lineage>
</organism>
<keyword evidence="6" id="KW-0804">Transcription</keyword>
<evidence type="ECO:0000256" key="4">
    <source>
        <dbReference type="ARBA" id="ARBA00023015"/>
    </source>
</evidence>
<sequence length="147" mass="16657">MARSSSYNTRTRQLILEYLAANARRTVSAADIVAHLEQAGAPANPTTVYRCLDRLAAEQRVMKYVAKKGERAVYQYIDEGRHCRDHLHLKCVRCGEIIHLDCHFMQEVQAHLLQEHGFVLQCEGSVLYGLCRRCAEQQAGNAEPDQT</sequence>
<comment type="cofactor">
    <cofactor evidence="7">
        <name>Zn(2+)</name>
        <dbReference type="ChEBI" id="CHEBI:29105"/>
    </cofactor>
    <text evidence="7">Binds 1 zinc ion per subunit.</text>
</comment>
<dbReference type="GO" id="GO:0045892">
    <property type="term" value="P:negative regulation of DNA-templated transcription"/>
    <property type="evidence" value="ECO:0007669"/>
    <property type="project" value="TreeGrafter"/>
</dbReference>
<feature type="binding site" evidence="7">
    <location>
        <position position="94"/>
    </location>
    <ligand>
        <name>Zn(2+)</name>
        <dbReference type="ChEBI" id="CHEBI:29105"/>
    </ligand>
</feature>
<dbReference type="EMBL" id="DWXX01000068">
    <property type="protein sequence ID" value="HJB58770.1"/>
    <property type="molecule type" value="Genomic_DNA"/>
</dbReference>
<evidence type="ECO:0000256" key="1">
    <source>
        <dbReference type="ARBA" id="ARBA00007957"/>
    </source>
</evidence>
<name>A0A9D2S7W1_9FIRM</name>
<dbReference type="Gene3D" id="1.10.10.10">
    <property type="entry name" value="Winged helix-like DNA-binding domain superfamily/Winged helix DNA-binding domain"/>
    <property type="match status" value="1"/>
</dbReference>
<dbReference type="GO" id="GO:0000976">
    <property type="term" value="F:transcription cis-regulatory region binding"/>
    <property type="evidence" value="ECO:0007669"/>
    <property type="project" value="TreeGrafter"/>
</dbReference>
<keyword evidence="7" id="KW-0479">Metal-binding</keyword>
<dbReference type="InterPro" id="IPR043135">
    <property type="entry name" value="Fur_C"/>
</dbReference>
<reference evidence="8" key="1">
    <citation type="journal article" date="2021" name="PeerJ">
        <title>Extensive microbial diversity within the chicken gut microbiome revealed by metagenomics and culture.</title>
        <authorList>
            <person name="Gilroy R."/>
            <person name="Ravi A."/>
            <person name="Getino M."/>
            <person name="Pursley I."/>
            <person name="Horton D.L."/>
            <person name="Alikhan N.F."/>
            <person name="Baker D."/>
            <person name="Gharbi K."/>
            <person name="Hall N."/>
            <person name="Watson M."/>
            <person name="Adriaenssens E.M."/>
            <person name="Foster-Nyarko E."/>
            <person name="Jarju S."/>
            <person name="Secka A."/>
            <person name="Antonio M."/>
            <person name="Oren A."/>
            <person name="Chaudhuri R.R."/>
            <person name="La Ragione R."/>
            <person name="Hildebrand F."/>
            <person name="Pallen M.J."/>
        </authorList>
    </citation>
    <scope>NUCLEOTIDE SEQUENCE</scope>
    <source>
        <strain evidence="8">ChiHjej9B8-13557</strain>
    </source>
</reference>